<evidence type="ECO:0000256" key="12">
    <source>
        <dbReference type="ARBA" id="ARBA00022695"/>
    </source>
</evidence>
<reference evidence="20 21" key="1">
    <citation type="submission" date="2019-05" db="EMBL/GenBank/DDBJ databases">
        <title>The Complete Genome Sequence of the n-alkane-degrading Desulfoglaeba alkanexedens ALDC reveals multiple alkylsuccinate synthase gene clusters.</title>
        <authorList>
            <person name="Callaghan A.V."/>
            <person name="Davidova I.A."/>
            <person name="Duncan K.E."/>
            <person name="Morris B."/>
            <person name="McInerney M.J."/>
        </authorList>
    </citation>
    <scope>NUCLEOTIDE SEQUENCE [LARGE SCALE GENOMIC DNA]</scope>
    <source>
        <strain evidence="20 21">ALDC</strain>
    </source>
</reference>
<dbReference type="InterPro" id="IPR000374">
    <property type="entry name" value="PC_trans"/>
</dbReference>
<dbReference type="PROSITE" id="PS01315">
    <property type="entry name" value="CDS"/>
    <property type="match status" value="1"/>
</dbReference>
<dbReference type="GO" id="GO:0005886">
    <property type="term" value="C:plasma membrane"/>
    <property type="evidence" value="ECO:0007669"/>
    <property type="project" value="UniProtKB-SubCell"/>
</dbReference>
<dbReference type="GO" id="GO:0004605">
    <property type="term" value="F:phosphatidate cytidylyltransferase activity"/>
    <property type="evidence" value="ECO:0007669"/>
    <property type="project" value="UniProtKB-EC"/>
</dbReference>
<evidence type="ECO:0000256" key="15">
    <source>
        <dbReference type="ARBA" id="ARBA00023136"/>
    </source>
</evidence>
<evidence type="ECO:0000256" key="1">
    <source>
        <dbReference type="ARBA" id="ARBA00001698"/>
    </source>
</evidence>
<keyword evidence="9" id="KW-0444">Lipid biosynthesis</keyword>
<evidence type="ECO:0000256" key="19">
    <source>
        <dbReference type="SAM" id="Phobius"/>
    </source>
</evidence>
<comment type="subcellular location">
    <subcellularLocation>
        <location evidence="2">Cell membrane</location>
        <topology evidence="2">Multi-pass membrane protein</topology>
    </subcellularLocation>
</comment>
<evidence type="ECO:0000313" key="20">
    <source>
        <dbReference type="EMBL" id="QCQ21418.1"/>
    </source>
</evidence>
<accession>A0A4P8L0U5</accession>
<evidence type="ECO:0000256" key="6">
    <source>
        <dbReference type="ARBA" id="ARBA00012487"/>
    </source>
</evidence>
<dbReference type="GO" id="GO:0016024">
    <property type="term" value="P:CDP-diacylglycerol biosynthetic process"/>
    <property type="evidence" value="ECO:0007669"/>
    <property type="project" value="UniProtKB-UniPathway"/>
</dbReference>
<dbReference type="PANTHER" id="PTHR46382:SF1">
    <property type="entry name" value="PHOSPHATIDATE CYTIDYLYLTRANSFERASE"/>
    <property type="match status" value="1"/>
</dbReference>
<keyword evidence="17" id="KW-1208">Phospholipid metabolism</keyword>
<organism evidence="20 21">
    <name type="scientific">Desulfoglaeba alkanexedens ALDC</name>
    <dbReference type="NCBI Taxonomy" id="980445"/>
    <lineage>
        <taxon>Bacteria</taxon>
        <taxon>Pseudomonadati</taxon>
        <taxon>Thermodesulfobacteriota</taxon>
        <taxon>Syntrophobacteria</taxon>
        <taxon>Syntrophobacterales</taxon>
        <taxon>Syntrophobacteraceae</taxon>
        <taxon>Desulfoglaeba</taxon>
    </lineage>
</organism>
<dbReference type="Pfam" id="PF01148">
    <property type="entry name" value="CTP_transf_1"/>
    <property type="match status" value="1"/>
</dbReference>
<keyword evidence="15 19" id="KW-0472">Membrane</keyword>
<keyword evidence="14" id="KW-0443">Lipid metabolism</keyword>
<evidence type="ECO:0000256" key="8">
    <source>
        <dbReference type="ARBA" id="ARBA00022475"/>
    </source>
</evidence>
<evidence type="ECO:0000256" key="18">
    <source>
        <dbReference type="RuleBase" id="RU003938"/>
    </source>
</evidence>
<feature type="transmembrane region" description="Helical" evidence="19">
    <location>
        <begin position="12"/>
        <end position="30"/>
    </location>
</feature>
<comment type="pathway">
    <text evidence="3 18">Phospholipid metabolism; CDP-diacylglycerol biosynthesis; CDP-diacylglycerol from sn-glycerol 3-phosphate: step 3/3.</text>
</comment>
<dbReference type="EC" id="2.7.7.41" evidence="6 18"/>
<comment type="pathway">
    <text evidence="4">Lipid metabolism.</text>
</comment>
<feature type="transmembrane region" description="Helical" evidence="19">
    <location>
        <begin position="184"/>
        <end position="203"/>
    </location>
</feature>
<comment type="catalytic activity">
    <reaction evidence="1 18">
        <text>a 1,2-diacyl-sn-glycero-3-phosphate + CTP + H(+) = a CDP-1,2-diacyl-sn-glycerol + diphosphate</text>
        <dbReference type="Rhea" id="RHEA:16229"/>
        <dbReference type="ChEBI" id="CHEBI:15378"/>
        <dbReference type="ChEBI" id="CHEBI:33019"/>
        <dbReference type="ChEBI" id="CHEBI:37563"/>
        <dbReference type="ChEBI" id="CHEBI:58332"/>
        <dbReference type="ChEBI" id="CHEBI:58608"/>
        <dbReference type="EC" id="2.7.7.41"/>
    </reaction>
</comment>
<keyword evidence="12 18" id="KW-0548">Nucleotidyltransferase</keyword>
<dbReference type="Proteomes" id="UP000298602">
    <property type="component" value="Chromosome"/>
</dbReference>
<dbReference type="AlphaFoldDB" id="A0A4P8L0U5"/>
<dbReference type="KEGG" id="dax:FDQ92_04035"/>
<evidence type="ECO:0000256" key="17">
    <source>
        <dbReference type="ARBA" id="ARBA00023264"/>
    </source>
</evidence>
<evidence type="ECO:0000256" key="4">
    <source>
        <dbReference type="ARBA" id="ARBA00005189"/>
    </source>
</evidence>
<name>A0A4P8L0U5_9BACT</name>
<gene>
    <name evidence="20" type="ORF">FDQ92_04035</name>
</gene>
<keyword evidence="13 19" id="KW-1133">Transmembrane helix</keyword>
<reference evidence="20 21" key="2">
    <citation type="submission" date="2019-05" db="EMBL/GenBank/DDBJ databases">
        <authorList>
            <person name="Suflita J.M."/>
            <person name="Marks C.R."/>
        </authorList>
    </citation>
    <scope>NUCLEOTIDE SEQUENCE [LARGE SCALE GENOMIC DNA]</scope>
    <source>
        <strain evidence="20 21">ALDC</strain>
    </source>
</reference>
<evidence type="ECO:0000256" key="3">
    <source>
        <dbReference type="ARBA" id="ARBA00005119"/>
    </source>
</evidence>
<evidence type="ECO:0000256" key="16">
    <source>
        <dbReference type="ARBA" id="ARBA00023209"/>
    </source>
</evidence>
<evidence type="ECO:0000256" key="14">
    <source>
        <dbReference type="ARBA" id="ARBA00023098"/>
    </source>
</evidence>
<sequence>MMDSGRFSSHALRWVTGLALAVPLLAVLVFGPLWTWSVLVPVIAAWGLWEYRALVMPEGLPRDWQAFFFLGAPLLPAGAFFMGAAGLHGALALAVFSTFLWLLFRPPLTAADLVKAALCVFGWLYVPYGLSFVILLSRVDNPRAWVLFVLAVVVAGDVGAYYCGRRFGKRPLYAAVSPKKTVEGSAGGLAASVAAGTLFGLIFTDTAVLPLVVLSFALEAVGQLGDLVESMIKRMAGVKDSGTLLPGHGGILDRLDSLLFAFPLAWVFLEAL</sequence>
<evidence type="ECO:0000256" key="9">
    <source>
        <dbReference type="ARBA" id="ARBA00022516"/>
    </source>
</evidence>
<comment type="similarity">
    <text evidence="5 18">Belongs to the CDS family.</text>
</comment>
<feature type="transmembrane region" description="Helical" evidence="19">
    <location>
        <begin position="116"/>
        <end position="137"/>
    </location>
</feature>
<keyword evidence="11 18" id="KW-0812">Transmembrane</keyword>
<feature type="transmembrane region" description="Helical" evidence="19">
    <location>
        <begin position="143"/>
        <end position="163"/>
    </location>
</feature>
<keyword evidence="8" id="KW-1003">Cell membrane</keyword>
<keyword evidence="16" id="KW-0594">Phospholipid biosynthesis</keyword>
<dbReference type="PANTHER" id="PTHR46382">
    <property type="entry name" value="PHOSPHATIDATE CYTIDYLYLTRANSFERASE"/>
    <property type="match status" value="1"/>
</dbReference>
<feature type="transmembrane region" description="Helical" evidence="19">
    <location>
        <begin position="88"/>
        <end position="104"/>
    </location>
</feature>
<keyword evidence="10 18" id="KW-0808">Transferase</keyword>
<protein>
    <recommendedName>
        <fullName evidence="7 18">Phosphatidate cytidylyltransferase</fullName>
        <ecNumber evidence="6 18">2.7.7.41</ecNumber>
    </recommendedName>
</protein>
<evidence type="ECO:0000313" key="21">
    <source>
        <dbReference type="Proteomes" id="UP000298602"/>
    </source>
</evidence>
<evidence type="ECO:0000256" key="7">
    <source>
        <dbReference type="ARBA" id="ARBA00019373"/>
    </source>
</evidence>
<dbReference type="EMBL" id="CP040098">
    <property type="protein sequence ID" value="QCQ21418.1"/>
    <property type="molecule type" value="Genomic_DNA"/>
</dbReference>
<evidence type="ECO:0000256" key="2">
    <source>
        <dbReference type="ARBA" id="ARBA00004651"/>
    </source>
</evidence>
<evidence type="ECO:0000256" key="10">
    <source>
        <dbReference type="ARBA" id="ARBA00022679"/>
    </source>
</evidence>
<evidence type="ECO:0000256" key="13">
    <source>
        <dbReference type="ARBA" id="ARBA00022989"/>
    </source>
</evidence>
<proteinExistence type="inferred from homology"/>
<dbReference type="OrthoDB" id="9799199at2"/>
<dbReference type="RefSeq" id="WP_137423389.1">
    <property type="nucleotide sequence ID" value="NZ_CP040098.1"/>
</dbReference>
<evidence type="ECO:0000256" key="5">
    <source>
        <dbReference type="ARBA" id="ARBA00010185"/>
    </source>
</evidence>
<evidence type="ECO:0000256" key="11">
    <source>
        <dbReference type="ARBA" id="ARBA00022692"/>
    </source>
</evidence>
<keyword evidence="21" id="KW-1185">Reference proteome</keyword>
<dbReference type="UniPathway" id="UPA00557">
    <property type="reaction ID" value="UER00614"/>
</dbReference>